<dbReference type="InterPro" id="IPR002589">
    <property type="entry name" value="Macro_dom"/>
</dbReference>
<evidence type="ECO:0000256" key="2">
    <source>
        <dbReference type="ARBA" id="ARBA00022676"/>
    </source>
</evidence>
<keyword evidence="3" id="KW-0808">Transferase</keyword>
<evidence type="ECO:0000313" key="7">
    <source>
        <dbReference type="EMBL" id="KAH3786934.1"/>
    </source>
</evidence>
<evidence type="ECO:0000256" key="3">
    <source>
        <dbReference type="ARBA" id="ARBA00022679"/>
    </source>
</evidence>
<dbReference type="Pfam" id="PF01661">
    <property type="entry name" value="Macro"/>
    <property type="match status" value="1"/>
</dbReference>
<evidence type="ECO:0000256" key="1">
    <source>
        <dbReference type="ARBA" id="ARBA00004123"/>
    </source>
</evidence>
<dbReference type="GO" id="GO:0005737">
    <property type="term" value="C:cytoplasm"/>
    <property type="evidence" value="ECO:0007669"/>
    <property type="project" value="TreeGrafter"/>
</dbReference>
<dbReference type="PROSITE" id="PS51154">
    <property type="entry name" value="MACRO"/>
    <property type="match status" value="1"/>
</dbReference>
<accession>A0A9D4IW05</accession>
<evidence type="ECO:0000256" key="4">
    <source>
        <dbReference type="ARBA" id="ARBA00023027"/>
    </source>
</evidence>
<keyword evidence="2" id="KW-0328">Glycosyltransferase</keyword>
<keyword evidence="4" id="KW-0520">NAD</keyword>
<dbReference type="SUPFAM" id="SSF52949">
    <property type="entry name" value="Macro domain-like"/>
    <property type="match status" value="1"/>
</dbReference>
<sequence length="386" mass="42805">MKYPVETFICCSLDEDVSGVVKTINDCCLCAQEDRFKMTINTYLEGFQQIDVVVEAGALAFAKADVLVNTTDAHLTLSSGTISKQILKHAGTGILDECKRNYPSKMKEGSFAVTSSGNLEKISKAHNILHCVLPLFEKDKFDQVIQNMVKQVLVEADRMKCASIAIPLIGTGKLEYPVRGTLYSMLEAVYDYTASAICSSLKRIVLILHEDVDKNIQQFNEIRSDIEQERHGRFWPNLSQSHFPGVYKEIHSSMFAKLSTKVVLMVTSTAVMKHLPLSTVVFHVSSGIGKEVCLDRGSGLNFTSKYSKTEDAIDECVKATVTDVAFMFANGKQKASGILKQECLAVADHVSRVIGKAEYLRRVTILVPDVLFIETCKQLLATNSYF</sequence>
<comment type="subcellular location">
    <subcellularLocation>
        <location evidence="1">Nucleus</location>
    </subcellularLocation>
</comment>
<dbReference type="GO" id="GO:0016757">
    <property type="term" value="F:glycosyltransferase activity"/>
    <property type="evidence" value="ECO:0007669"/>
    <property type="project" value="UniProtKB-KW"/>
</dbReference>
<evidence type="ECO:0000256" key="5">
    <source>
        <dbReference type="ARBA" id="ARBA00023242"/>
    </source>
</evidence>
<name>A0A9D4IW05_DREPO</name>
<dbReference type="SMART" id="SM00506">
    <property type="entry name" value="A1pp"/>
    <property type="match status" value="1"/>
</dbReference>
<organism evidence="7 8">
    <name type="scientific">Dreissena polymorpha</name>
    <name type="common">Zebra mussel</name>
    <name type="synonym">Mytilus polymorpha</name>
    <dbReference type="NCBI Taxonomy" id="45954"/>
    <lineage>
        <taxon>Eukaryota</taxon>
        <taxon>Metazoa</taxon>
        <taxon>Spiralia</taxon>
        <taxon>Lophotrochozoa</taxon>
        <taxon>Mollusca</taxon>
        <taxon>Bivalvia</taxon>
        <taxon>Autobranchia</taxon>
        <taxon>Heteroconchia</taxon>
        <taxon>Euheterodonta</taxon>
        <taxon>Imparidentia</taxon>
        <taxon>Neoheterodontei</taxon>
        <taxon>Myida</taxon>
        <taxon>Dreissenoidea</taxon>
        <taxon>Dreissenidae</taxon>
        <taxon>Dreissena</taxon>
    </lineage>
</organism>
<dbReference type="Proteomes" id="UP000828390">
    <property type="component" value="Unassembled WGS sequence"/>
</dbReference>
<dbReference type="GO" id="GO:0003714">
    <property type="term" value="F:transcription corepressor activity"/>
    <property type="evidence" value="ECO:0007669"/>
    <property type="project" value="TreeGrafter"/>
</dbReference>
<dbReference type="InterPro" id="IPR052056">
    <property type="entry name" value="Mono-ARTD/PARP"/>
</dbReference>
<dbReference type="PANTHER" id="PTHR14453">
    <property type="entry name" value="PARP/ZINC FINGER CCCH TYPE DOMAIN CONTAINING PROTEIN"/>
    <property type="match status" value="1"/>
</dbReference>
<keyword evidence="8" id="KW-1185">Reference proteome</keyword>
<feature type="non-terminal residue" evidence="7">
    <location>
        <position position="386"/>
    </location>
</feature>
<dbReference type="GO" id="GO:0010629">
    <property type="term" value="P:negative regulation of gene expression"/>
    <property type="evidence" value="ECO:0007669"/>
    <property type="project" value="TreeGrafter"/>
</dbReference>
<protein>
    <recommendedName>
        <fullName evidence="6">Macro domain-containing protein</fullName>
    </recommendedName>
</protein>
<evidence type="ECO:0000313" key="8">
    <source>
        <dbReference type="Proteomes" id="UP000828390"/>
    </source>
</evidence>
<proteinExistence type="predicted"/>
<dbReference type="InterPro" id="IPR043472">
    <property type="entry name" value="Macro_dom-like"/>
</dbReference>
<dbReference type="EMBL" id="JAIWYP010000008">
    <property type="protein sequence ID" value="KAH3786934.1"/>
    <property type="molecule type" value="Genomic_DNA"/>
</dbReference>
<dbReference type="Gene3D" id="3.40.220.10">
    <property type="entry name" value="Leucine Aminopeptidase, subunit E, domain 1"/>
    <property type="match status" value="1"/>
</dbReference>
<reference evidence="7" key="2">
    <citation type="submission" date="2020-11" db="EMBL/GenBank/DDBJ databases">
        <authorList>
            <person name="McCartney M.A."/>
            <person name="Auch B."/>
            <person name="Kono T."/>
            <person name="Mallez S."/>
            <person name="Becker A."/>
            <person name="Gohl D.M."/>
            <person name="Silverstein K.A.T."/>
            <person name="Koren S."/>
            <person name="Bechman K.B."/>
            <person name="Herman A."/>
            <person name="Abrahante J.E."/>
            <person name="Garbe J."/>
        </authorList>
    </citation>
    <scope>NUCLEOTIDE SEQUENCE</scope>
    <source>
        <strain evidence="7">Duluth1</strain>
        <tissue evidence="7">Whole animal</tissue>
    </source>
</reference>
<dbReference type="GO" id="GO:0005634">
    <property type="term" value="C:nucleus"/>
    <property type="evidence" value="ECO:0007669"/>
    <property type="project" value="UniProtKB-SubCell"/>
</dbReference>
<reference evidence="7" key="1">
    <citation type="journal article" date="2019" name="bioRxiv">
        <title>The Genome of the Zebra Mussel, Dreissena polymorpha: A Resource for Invasive Species Research.</title>
        <authorList>
            <person name="McCartney M.A."/>
            <person name="Auch B."/>
            <person name="Kono T."/>
            <person name="Mallez S."/>
            <person name="Zhang Y."/>
            <person name="Obille A."/>
            <person name="Becker A."/>
            <person name="Abrahante J.E."/>
            <person name="Garbe J."/>
            <person name="Badalamenti J.P."/>
            <person name="Herman A."/>
            <person name="Mangelson H."/>
            <person name="Liachko I."/>
            <person name="Sullivan S."/>
            <person name="Sone E.D."/>
            <person name="Koren S."/>
            <person name="Silverstein K.A.T."/>
            <person name="Beckman K.B."/>
            <person name="Gohl D.M."/>
        </authorList>
    </citation>
    <scope>NUCLEOTIDE SEQUENCE</scope>
    <source>
        <strain evidence="7">Duluth1</strain>
        <tissue evidence="7">Whole animal</tissue>
    </source>
</reference>
<dbReference type="AlphaFoldDB" id="A0A9D4IW05"/>
<evidence type="ECO:0000259" key="6">
    <source>
        <dbReference type="PROSITE" id="PS51154"/>
    </source>
</evidence>
<comment type="caution">
    <text evidence="7">The sequence shown here is derived from an EMBL/GenBank/DDBJ whole genome shotgun (WGS) entry which is preliminary data.</text>
</comment>
<gene>
    <name evidence="7" type="ORF">DPMN_165052</name>
</gene>
<feature type="domain" description="Macro" evidence="6">
    <location>
        <begin position="39"/>
        <end position="205"/>
    </location>
</feature>
<keyword evidence="5" id="KW-0539">Nucleus</keyword>
<dbReference type="PANTHER" id="PTHR14453:SF67">
    <property type="entry name" value="POLY [ADP-RIBOSE] POLYMERASE"/>
    <property type="match status" value="1"/>
</dbReference>